<feature type="transmembrane region" description="Helical" evidence="1">
    <location>
        <begin position="187"/>
        <end position="212"/>
    </location>
</feature>
<protein>
    <submittedName>
        <fullName evidence="3">DUF1648 domain-containing protein</fullName>
    </submittedName>
</protein>
<name>A0A4R4Z2B7_9PSEU</name>
<feature type="transmembrane region" description="Helical" evidence="1">
    <location>
        <begin position="104"/>
        <end position="129"/>
    </location>
</feature>
<dbReference type="Proteomes" id="UP000294947">
    <property type="component" value="Unassembled WGS sequence"/>
</dbReference>
<evidence type="ECO:0000313" key="4">
    <source>
        <dbReference type="Proteomes" id="UP000294947"/>
    </source>
</evidence>
<dbReference type="EMBL" id="SMKW01000014">
    <property type="protein sequence ID" value="TDD51936.1"/>
    <property type="molecule type" value="Genomic_DNA"/>
</dbReference>
<organism evidence="3 4">
    <name type="scientific">Saccharopolyspora elongata</name>
    <dbReference type="NCBI Taxonomy" id="2530387"/>
    <lineage>
        <taxon>Bacteria</taxon>
        <taxon>Bacillati</taxon>
        <taxon>Actinomycetota</taxon>
        <taxon>Actinomycetes</taxon>
        <taxon>Pseudonocardiales</taxon>
        <taxon>Pseudonocardiaceae</taxon>
        <taxon>Saccharopolyspora</taxon>
    </lineage>
</organism>
<comment type="caution">
    <text evidence="3">The sequence shown here is derived from an EMBL/GenBank/DDBJ whole genome shotgun (WGS) entry which is preliminary data.</text>
</comment>
<keyword evidence="1" id="KW-0472">Membrane</keyword>
<accession>A0A4R4Z2B7</accession>
<sequence length="334" mass="35507">MRDSSGPESGGPLDAGGEMTYRTRFLAASGLWVVAVAAVLYFGIRAFRDRLPDPIASHWGFAGAPDDSTSLASFLIFVPVGWLVLGSAAAGYGARGWRRRRTRAAAGAIIATGALFMIGLAALTVWANLDVAEWRQARSMNWQVIPVLLIAALAGRLGWLAFHRGPDEAAQDADEGPELALKPGQRAVWLASVSSPALRAGGWLVLLAAAAAAVFLPWPIVLAPLLAGAACLALSSARVQIDERGVRVAFGPQRWPSRLIPLAKIDGARVETRRPLEVGGWGYRALPSSTAIMLRGGECLVLRLTSGRDFYISVDHAERGAELINALVTERSAL</sequence>
<feature type="transmembrane region" description="Helical" evidence="1">
    <location>
        <begin position="71"/>
        <end position="92"/>
    </location>
</feature>
<feature type="transmembrane region" description="Helical" evidence="1">
    <location>
        <begin position="141"/>
        <end position="162"/>
    </location>
</feature>
<dbReference type="OrthoDB" id="4303577at2"/>
<gene>
    <name evidence="3" type="ORF">E1288_13230</name>
</gene>
<evidence type="ECO:0000313" key="3">
    <source>
        <dbReference type="EMBL" id="TDD51936.1"/>
    </source>
</evidence>
<dbReference type="InterPro" id="IPR012867">
    <property type="entry name" value="DUF1648"/>
</dbReference>
<dbReference type="Pfam" id="PF07853">
    <property type="entry name" value="DUF1648"/>
    <property type="match status" value="1"/>
</dbReference>
<dbReference type="AlphaFoldDB" id="A0A4R4Z2B7"/>
<feature type="transmembrane region" description="Helical" evidence="1">
    <location>
        <begin position="25"/>
        <end position="44"/>
    </location>
</feature>
<proteinExistence type="predicted"/>
<evidence type="ECO:0000256" key="1">
    <source>
        <dbReference type="SAM" id="Phobius"/>
    </source>
</evidence>
<reference evidence="3 4" key="1">
    <citation type="submission" date="2019-03" db="EMBL/GenBank/DDBJ databases">
        <title>Draft genome sequences of novel Actinobacteria.</title>
        <authorList>
            <person name="Sahin N."/>
            <person name="Ay H."/>
            <person name="Saygin H."/>
        </authorList>
    </citation>
    <scope>NUCLEOTIDE SEQUENCE [LARGE SCALE GENOMIC DNA]</scope>
    <source>
        <strain evidence="3 4">7K502</strain>
    </source>
</reference>
<keyword evidence="4" id="KW-1185">Reference proteome</keyword>
<keyword evidence="1" id="KW-0812">Transmembrane</keyword>
<evidence type="ECO:0000259" key="2">
    <source>
        <dbReference type="Pfam" id="PF07853"/>
    </source>
</evidence>
<keyword evidence="1" id="KW-1133">Transmembrane helix</keyword>
<feature type="domain" description="DUF1648" evidence="2">
    <location>
        <begin position="38"/>
        <end position="80"/>
    </location>
</feature>